<comment type="caution">
    <text evidence="3">The sequence shown here is derived from an EMBL/GenBank/DDBJ whole genome shotgun (WGS) entry which is preliminary data.</text>
</comment>
<evidence type="ECO:0000256" key="1">
    <source>
        <dbReference type="SAM" id="Phobius"/>
    </source>
</evidence>
<dbReference type="Proteomes" id="UP000283616">
    <property type="component" value="Unassembled WGS sequence"/>
</dbReference>
<protein>
    <submittedName>
        <fullName evidence="3">Uncharacterized protein</fullName>
    </submittedName>
</protein>
<dbReference type="Proteomes" id="UP001200544">
    <property type="component" value="Unassembled WGS sequence"/>
</dbReference>
<name>A0A1H7MXS4_BACT4</name>
<dbReference type="RefSeq" id="WP_074856736.1">
    <property type="nucleotide sequence ID" value="NZ_CAXUFJ010000002.1"/>
</dbReference>
<evidence type="ECO:0000313" key="4">
    <source>
        <dbReference type="Proteomes" id="UP000283616"/>
    </source>
</evidence>
<reference evidence="2" key="2">
    <citation type="submission" date="2021-07" db="EMBL/GenBank/DDBJ databases">
        <title>Comparative genomics of Bacteroides fragilis group isolates reveals species-dependent resistance mechanisms and validates clinical tools for resistance prediction.</title>
        <authorList>
            <person name="Wallace M.J."/>
            <person name="Jean S."/>
            <person name="Wallace M.A."/>
            <person name="Carey-Ann B.D."/>
            <person name="Dantas G."/>
        </authorList>
    </citation>
    <scope>NUCLEOTIDE SEQUENCE</scope>
    <source>
        <strain evidence="2">BJH_160</strain>
    </source>
</reference>
<organism evidence="3 4">
    <name type="scientific">Bacteroides thetaiotaomicron</name>
    <dbReference type="NCBI Taxonomy" id="818"/>
    <lineage>
        <taxon>Bacteria</taxon>
        <taxon>Pseudomonadati</taxon>
        <taxon>Bacteroidota</taxon>
        <taxon>Bacteroidia</taxon>
        <taxon>Bacteroidales</taxon>
        <taxon>Bacteroidaceae</taxon>
        <taxon>Bacteroides</taxon>
    </lineage>
</organism>
<feature type="transmembrane region" description="Helical" evidence="1">
    <location>
        <begin position="159"/>
        <end position="179"/>
    </location>
</feature>
<reference evidence="3 4" key="1">
    <citation type="submission" date="2018-08" db="EMBL/GenBank/DDBJ databases">
        <title>A genome reference for cultivated species of the human gut microbiota.</title>
        <authorList>
            <person name="Zou Y."/>
            <person name="Xue W."/>
            <person name="Luo G."/>
        </authorList>
    </citation>
    <scope>NUCLEOTIDE SEQUENCE [LARGE SCALE GENOMIC DNA]</scope>
    <source>
        <strain evidence="3 4">AF37-12</strain>
    </source>
</reference>
<keyword evidence="1" id="KW-1133">Transmembrane helix</keyword>
<evidence type="ECO:0000313" key="2">
    <source>
        <dbReference type="EMBL" id="MCE9240322.1"/>
    </source>
</evidence>
<keyword evidence="1" id="KW-0472">Membrane</keyword>
<evidence type="ECO:0000313" key="3">
    <source>
        <dbReference type="EMBL" id="RHL59613.1"/>
    </source>
</evidence>
<feature type="transmembrane region" description="Helical" evidence="1">
    <location>
        <begin position="9"/>
        <end position="28"/>
    </location>
</feature>
<dbReference type="AlphaFoldDB" id="A0A1H7MXS4"/>
<gene>
    <name evidence="3" type="ORF">DW011_10560</name>
    <name evidence="2" type="ORF">K0H07_24595</name>
</gene>
<dbReference type="EMBL" id="QROV01000010">
    <property type="protein sequence ID" value="RHL59613.1"/>
    <property type="molecule type" value="Genomic_DNA"/>
</dbReference>
<sequence>MHAYIIQQLIRIILFITIGLPIGLKSFAQETKRFYMELDTPRNGAKAGQELELKYISTADFDSVSPPDFGTLIETVEGATPHKAGHTVKNGILTDIYEQGFSYRIRFKKPGNTKLPLASIKANGKEYETPLTSVWVHPVDTNIDSVKCSIQLEDSYRKGVFTAIGICLLIAWLLIRLSFQKQKKIKRQDK</sequence>
<proteinExistence type="predicted"/>
<accession>A0A1H7MXS4</accession>
<keyword evidence="1" id="KW-0812">Transmembrane</keyword>
<dbReference type="EMBL" id="JAHYQA010000023">
    <property type="protein sequence ID" value="MCE9240322.1"/>
    <property type="molecule type" value="Genomic_DNA"/>
</dbReference>